<reference evidence="2" key="1">
    <citation type="submission" date="2021-01" db="EMBL/GenBank/DDBJ databases">
        <authorList>
            <person name="Corre E."/>
            <person name="Pelletier E."/>
            <person name="Niang G."/>
            <person name="Scheremetjew M."/>
            <person name="Finn R."/>
            <person name="Kale V."/>
            <person name="Holt S."/>
            <person name="Cochrane G."/>
            <person name="Meng A."/>
            <person name="Brown T."/>
            <person name="Cohen L."/>
        </authorList>
    </citation>
    <scope>NUCLEOTIDE SEQUENCE</scope>
    <source>
        <strain evidence="2">CCCM811</strain>
    </source>
</reference>
<evidence type="ECO:0000313" key="2">
    <source>
        <dbReference type="EMBL" id="CAE0669605.1"/>
    </source>
</evidence>
<dbReference type="EMBL" id="HBIV01029749">
    <property type="protein sequence ID" value="CAE0669605.1"/>
    <property type="molecule type" value="Transcribed_RNA"/>
</dbReference>
<name>A0A7S3Z2F7_9EUKA</name>
<feature type="compositionally biased region" description="Basic and acidic residues" evidence="1">
    <location>
        <begin position="19"/>
        <end position="28"/>
    </location>
</feature>
<proteinExistence type="predicted"/>
<accession>A0A7S3Z2F7</accession>
<protein>
    <submittedName>
        <fullName evidence="2">Uncharacterized protein</fullName>
    </submittedName>
</protein>
<organism evidence="2">
    <name type="scientific">Lotharella globosa</name>
    <dbReference type="NCBI Taxonomy" id="91324"/>
    <lineage>
        <taxon>Eukaryota</taxon>
        <taxon>Sar</taxon>
        <taxon>Rhizaria</taxon>
        <taxon>Cercozoa</taxon>
        <taxon>Chlorarachniophyceae</taxon>
        <taxon>Lotharella</taxon>
    </lineage>
</organism>
<dbReference type="AlphaFoldDB" id="A0A7S3Z2F7"/>
<feature type="compositionally biased region" description="Basic and acidic residues" evidence="1">
    <location>
        <begin position="36"/>
        <end position="46"/>
    </location>
</feature>
<feature type="region of interest" description="Disordered" evidence="1">
    <location>
        <begin position="1"/>
        <end position="89"/>
    </location>
</feature>
<feature type="compositionally biased region" description="Acidic residues" evidence="1">
    <location>
        <begin position="47"/>
        <end position="75"/>
    </location>
</feature>
<gene>
    <name evidence="2" type="ORF">LGLO00237_LOCUS21234</name>
</gene>
<evidence type="ECO:0000256" key="1">
    <source>
        <dbReference type="SAM" id="MobiDB-lite"/>
    </source>
</evidence>
<sequence length="104" mass="11231">MQKNKAVSSSPSSISKNHTSYDGEEHGESSSPLFPEECRNLLAKDDSGDDDDDNDDDDDDDDNDELDEDGGDDNVDALSDSHPHAVATTTALADYEDKVDGIRV</sequence>